<dbReference type="Proteomes" id="UP000247973">
    <property type="component" value="Unassembled WGS sequence"/>
</dbReference>
<evidence type="ECO:0000259" key="2">
    <source>
        <dbReference type="Pfam" id="PF13649"/>
    </source>
</evidence>
<dbReference type="OrthoDB" id="9760689at2"/>
<dbReference type="InterPro" id="IPR029063">
    <property type="entry name" value="SAM-dependent_MTases_sf"/>
</dbReference>
<evidence type="ECO:0000256" key="1">
    <source>
        <dbReference type="ARBA" id="ARBA00022679"/>
    </source>
</evidence>
<sequence>MTVESQFNSIARLYDRQRPSLIPCFSDFYGVAIDNLNVSTPSPEILDLGAGTGLFSQFVLQKFPDAKITLVDISEKMLDIARKRFSSNENISIIQADFTTFKGEKQYDAVISSLAIHHLEDNAKVELYNTIFKLLKPNCIFINAEQVAGESDYFSRLYDKEWREKVETSDLTRDEIDASYERIKLDKRTPVSTQLQWLRNAGFKEVDCLYKYYDFAVLYCQK</sequence>
<evidence type="ECO:0000313" key="3">
    <source>
        <dbReference type="EMBL" id="PXV60046.1"/>
    </source>
</evidence>
<proteinExistence type="predicted"/>
<gene>
    <name evidence="3" type="ORF">CLV62_13235</name>
</gene>
<keyword evidence="3" id="KW-0489">Methyltransferase</keyword>
<keyword evidence="4" id="KW-1185">Reference proteome</keyword>
<dbReference type="GO" id="GO:0008168">
    <property type="term" value="F:methyltransferase activity"/>
    <property type="evidence" value="ECO:0007669"/>
    <property type="project" value="UniProtKB-KW"/>
</dbReference>
<comment type="caution">
    <text evidence="3">The sequence shown here is derived from an EMBL/GenBank/DDBJ whole genome shotgun (WGS) entry which is preliminary data.</text>
</comment>
<dbReference type="Gene3D" id="3.40.50.150">
    <property type="entry name" value="Vaccinia Virus protein VP39"/>
    <property type="match status" value="1"/>
</dbReference>
<reference evidence="3 4" key="1">
    <citation type="submission" date="2018-03" db="EMBL/GenBank/DDBJ databases">
        <title>Genomic Encyclopedia of Archaeal and Bacterial Type Strains, Phase II (KMG-II): from individual species to whole genera.</title>
        <authorList>
            <person name="Goeker M."/>
        </authorList>
    </citation>
    <scope>NUCLEOTIDE SEQUENCE [LARGE SCALE GENOMIC DNA]</scope>
    <source>
        <strain evidence="3 4">DSM 100214</strain>
    </source>
</reference>
<dbReference type="Pfam" id="PF13649">
    <property type="entry name" value="Methyltransf_25"/>
    <property type="match status" value="1"/>
</dbReference>
<accession>A0A2V3PKV7</accession>
<dbReference type="InterPro" id="IPR041698">
    <property type="entry name" value="Methyltransf_25"/>
</dbReference>
<dbReference type="EMBL" id="QICL01000032">
    <property type="protein sequence ID" value="PXV60046.1"/>
    <property type="molecule type" value="Genomic_DNA"/>
</dbReference>
<protein>
    <submittedName>
        <fullName evidence="3">tRNA (Cmo5U34)-methyltransferase</fullName>
    </submittedName>
</protein>
<dbReference type="GO" id="GO:0032259">
    <property type="term" value="P:methylation"/>
    <property type="evidence" value="ECO:0007669"/>
    <property type="project" value="UniProtKB-KW"/>
</dbReference>
<organism evidence="3 4">
    <name type="scientific">Dysgonomonas alginatilytica</name>
    <dbReference type="NCBI Taxonomy" id="1605892"/>
    <lineage>
        <taxon>Bacteria</taxon>
        <taxon>Pseudomonadati</taxon>
        <taxon>Bacteroidota</taxon>
        <taxon>Bacteroidia</taxon>
        <taxon>Bacteroidales</taxon>
        <taxon>Dysgonomonadaceae</taxon>
        <taxon>Dysgonomonas</taxon>
    </lineage>
</organism>
<dbReference type="CDD" id="cd02440">
    <property type="entry name" value="AdoMet_MTases"/>
    <property type="match status" value="1"/>
</dbReference>
<keyword evidence="1 3" id="KW-0808">Transferase</keyword>
<name>A0A2V3PKV7_9BACT</name>
<dbReference type="PANTHER" id="PTHR43861">
    <property type="entry name" value="TRANS-ACONITATE 2-METHYLTRANSFERASE-RELATED"/>
    <property type="match status" value="1"/>
</dbReference>
<dbReference type="RefSeq" id="WP_110312215.1">
    <property type="nucleotide sequence ID" value="NZ_QICL01000032.1"/>
</dbReference>
<dbReference type="Gene3D" id="6.10.140.280">
    <property type="match status" value="1"/>
</dbReference>
<feature type="domain" description="Methyltransferase" evidence="2">
    <location>
        <begin position="45"/>
        <end position="138"/>
    </location>
</feature>
<dbReference type="SUPFAM" id="SSF53335">
    <property type="entry name" value="S-adenosyl-L-methionine-dependent methyltransferases"/>
    <property type="match status" value="1"/>
</dbReference>
<dbReference type="AlphaFoldDB" id="A0A2V3PKV7"/>
<evidence type="ECO:0000313" key="4">
    <source>
        <dbReference type="Proteomes" id="UP000247973"/>
    </source>
</evidence>